<accession>A0A8I0AG87</accession>
<evidence type="ECO:0000313" key="3">
    <source>
        <dbReference type="Proteomes" id="UP000615234"/>
    </source>
</evidence>
<comment type="caution">
    <text evidence="2">The sequence shown here is derived from an EMBL/GenBank/DDBJ whole genome shotgun (WGS) entry which is preliminary data.</text>
</comment>
<dbReference type="AlphaFoldDB" id="A0A8I0AG87"/>
<dbReference type="RefSeq" id="WP_118663092.1">
    <property type="nucleotide sequence ID" value="NZ_JACOOX010000001.1"/>
</dbReference>
<dbReference type="Proteomes" id="UP000615234">
    <property type="component" value="Unassembled WGS sequence"/>
</dbReference>
<feature type="transmembrane region" description="Helical" evidence="1">
    <location>
        <begin position="111"/>
        <end position="136"/>
    </location>
</feature>
<dbReference type="Pfam" id="PF13346">
    <property type="entry name" value="ABC2_membrane_5"/>
    <property type="match status" value="1"/>
</dbReference>
<protein>
    <submittedName>
        <fullName evidence="2">ABC-2 transporter permease</fullName>
    </submittedName>
</protein>
<gene>
    <name evidence="2" type="ORF">H8S09_01180</name>
</gene>
<name>A0A8I0AG87_9FIRM</name>
<dbReference type="InterPro" id="IPR025699">
    <property type="entry name" value="ABC2_memb-like"/>
</dbReference>
<feature type="transmembrane region" description="Helical" evidence="1">
    <location>
        <begin position="179"/>
        <end position="200"/>
    </location>
</feature>
<evidence type="ECO:0000313" key="2">
    <source>
        <dbReference type="EMBL" id="MBC5661515.1"/>
    </source>
</evidence>
<feature type="transmembrane region" description="Helical" evidence="1">
    <location>
        <begin position="12"/>
        <end position="31"/>
    </location>
</feature>
<keyword evidence="1" id="KW-1133">Transmembrane helix</keyword>
<evidence type="ECO:0000256" key="1">
    <source>
        <dbReference type="SAM" id="Phobius"/>
    </source>
</evidence>
<reference evidence="2 3" key="1">
    <citation type="submission" date="2020-08" db="EMBL/GenBank/DDBJ databases">
        <title>Genome public.</title>
        <authorList>
            <person name="Liu C."/>
            <person name="Sun Q."/>
        </authorList>
    </citation>
    <scope>NUCLEOTIDE SEQUENCE [LARGE SCALE GENOMIC DNA]</scope>
    <source>
        <strain evidence="2 3">NSJ-10</strain>
    </source>
</reference>
<organism evidence="2 3">
    <name type="scientific">Coprococcus hominis</name>
    <name type="common">ex Liu et al. 2022</name>
    <dbReference type="NCBI Taxonomy" id="2763039"/>
    <lineage>
        <taxon>Bacteria</taxon>
        <taxon>Bacillati</taxon>
        <taxon>Bacillota</taxon>
        <taxon>Clostridia</taxon>
        <taxon>Lachnospirales</taxon>
        <taxon>Lachnospiraceae</taxon>
        <taxon>Coprococcus</taxon>
    </lineage>
</organism>
<feature type="transmembrane region" description="Helical" evidence="1">
    <location>
        <begin position="82"/>
        <end position="99"/>
    </location>
</feature>
<proteinExistence type="predicted"/>
<feature type="transmembrane region" description="Helical" evidence="1">
    <location>
        <begin position="148"/>
        <end position="167"/>
    </location>
</feature>
<dbReference type="EMBL" id="JACOOX010000001">
    <property type="protein sequence ID" value="MBC5661515.1"/>
    <property type="molecule type" value="Genomic_DNA"/>
</dbReference>
<keyword evidence="1" id="KW-0812">Transmembrane</keyword>
<keyword evidence="1" id="KW-0472">Membrane</keyword>
<keyword evidence="3" id="KW-1185">Reference proteome</keyword>
<sequence>MKGLLLKDWYMIQKYCRSYILITAVIIGISLANGENLFFTFYPCMLCGMIPVTLLGYDERSGWMQYSGTMPYAKEQIVSEKYLIGVLVQLTMLLVTGIAQATKMMIAGDFVLGKLAVLMLLMLVVSMLASSIPLPFIFKLGVEKGRTAYYVMIGFVCGASVLATSFFRSQLGIEIKPNLVLAILAVVGVGACALSWRMAITFYKKREIQ</sequence>